<dbReference type="NCBIfam" id="TIGR01730">
    <property type="entry name" value="RND_mfp"/>
    <property type="match status" value="1"/>
</dbReference>
<accession>A0AA42HGB1</accession>
<evidence type="ECO:0000313" key="7">
    <source>
        <dbReference type="EMBL" id="MDH0149101.1"/>
    </source>
</evidence>
<dbReference type="AlphaFoldDB" id="A0AA42HGB1"/>
<dbReference type="Pfam" id="PF25919">
    <property type="entry name" value="BSH_CusB"/>
    <property type="match status" value="1"/>
</dbReference>
<dbReference type="EMBL" id="JAODZE010000045">
    <property type="protein sequence ID" value="MDH0149101.1"/>
    <property type="molecule type" value="Genomic_DNA"/>
</dbReference>
<feature type="signal peptide" evidence="3">
    <location>
        <begin position="1"/>
        <end position="27"/>
    </location>
</feature>
<dbReference type="GO" id="GO:0046914">
    <property type="term" value="F:transition metal ion binding"/>
    <property type="evidence" value="ECO:0007669"/>
    <property type="project" value="TreeGrafter"/>
</dbReference>
<dbReference type="GO" id="GO:0022857">
    <property type="term" value="F:transmembrane transporter activity"/>
    <property type="evidence" value="ECO:0007669"/>
    <property type="project" value="InterPro"/>
</dbReference>
<dbReference type="SUPFAM" id="SSF111369">
    <property type="entry name" value="HlyD-like secretion proteins"/>
    <property type="match status" value="1"/>
</dbReference>
<dbReference type="Pfam" id="PF25954">
    <property type="entry name" value="Beta-barrel_RND_2"/>
    <property type="match status" value="1"/>
</dbReference>
<feature type="domain" description="CusB-like beta-barrel" evidence="5">
    <location>
        <begin position="224"/>
        <end position="292"/>
    </location>
</feature>
<dbReference type="Gene3D" id="2.40.30.170">
    <property type="match status" value="1"/>
</dbReference>
<dbReference type="RefSeq" id="WP_014597969.1">
    <property type="nucleotide sequence ID" value="NZ_BCAJ01000057.1"/>
</dbReference>
<dbReference type="PANTHER" id="PTHR30097:SF4">
    <property type="entry name" value="SLR6042 PROTEIN"/>
    <property type="match status" value="1"/>
</dbReference>
<dbReference type="GO" id="GO:0016020">
    <property type="term" value="C:membrane"/>
    <property type="evidence" value="ECO:0007669"/>
    <property type="project" value="InterPro"/>
</dbReference>
<dbReference type="InterPro" id="IPR051909">
    <property type="entry name" value="MFP_Cation_Efflux"/>
</dbReference>
<reference evidence="7" key="1">
    <citation type="submission" date="2022-09" db="EMBL/GenBank/DDBJ databases">
        <title>Intensive care unit water sources are persistently colonized with multi-drug resistant bacteria and are the site of extensive horizontal gene transfer of antibiotic resistance genes.</title>
        <authorList>
            <person name="Diorio-Toth L."/>
        </authorList>
    </citation>
    <scope>NUCLEOTIDE SEQUENCE</scope>
    <source>
        <strain evidence="7">GD04147</strain>
    </source>
</reference>
<dbReference type="InterPro" id="IPR006143">
    <property type="entry name" value="RND_pump_MFP"/>
</dbReference>
<comment type="caution">
    <text evidence="7">The sequence shown here is derived from an EMBL/GenBank/DDBJ whole genome shotgun (WGS) entry which is preliminary data.</text>
</comment>
<evidence type="ECO:0000259" key="5">
    <source>
        <dbReference type="Pfam" id="PF25954"/>
    </source>
</evidence>
<gene>
    <name evidence="7" type="ORF">N7335_22190</name>
</gene>
<dbReference type="Gene3D" id="1.10.287.470">
    <property type="entry name" value="Helix hairpin bin"/>
    <property type="match status" value="1"/>
</dbReference>
<protein>
    <submittedName>
        <fullName evidence="7">Efflux RND transporter periplasmic adaptor subunit</fullName>
    </submittedName>
</protein>
<feature type="chain" id="PRO_5041390700" evidence="3">
    <location>
        <begin position="28"/>
        <end position="370"/>
    </location>
</feature>
<organism evidence="7 8">
    <name type="scientific">Stutzerimonas stutzeri</name>
    <name type="common">Pseudomonas stutzeri</name>
    <dbReference type="NCBI Taxonomy" id="316"/>
    <lineage>
        <taxon>Bacteria</taxon>
        <taxon>Pseudomonadati</taxon>
        <taxon>Pseudomonadota</taxon>
        <taxon>Gammaproteobacteria</taxon>
        <taxon>Pseudomonadales</taxon>
        <taxon>Pseudomonadaceae</taxon>
        <taxon>Stutzerimonas</taxon>
    </lineage>
</organism>
<keyword evidence="3" id="KW-0732">Signal</keyword>
<name>A0AA42HGB1_STUST</name>
<dbReference type="InterPro" id="IPR058790">
    <property type="entry name" value="BSH_CusB"/>
</dbReference>
<evidence type="ECO:0000256" key="3">
    <source>
        <dbReference type="SAM" id="SignalP"/>
    </source>
</evidence>
<evidence type="ECO:0000313" key="8">
    <source>
        <dbReference type="Proteomes" id="UP001158076"/>
    </source>
</evidence>
<comment type="similarity">
    <text evidence="1">Belongs to the membrane fusion protein (MFP) (TC 8.A.1) family.</text>
</comment>
<keyword evidence="2" id="KW-0813">Transport</keyword>
<dbReference type="InterPro" id="IPR058792">
    <property type="entry name" value="Beta-barrel_RND_2"/>
</dbReference>
<dbReference type="Gene3D" id="2.40.420.20">
    <property type="match status" value="1"/>
</dbReference>
<sequence length="370" mass="39367">MNNEHYLRSVKGLSFAIAFIISGPAMSAEKFSVANEQIQALGIKTSAVQSMKQTVSTRYPGQVVVPPKAEQIVSSPLEGVVVQLLVDEYQAVRKGEPVVRLSSPAMSQLQLQLLQASARATLARQAYTREQKLFDEGIIPQRRAQEAQATLKEAEATLVQTKAELALAGMTPAMIEQVIRSGIPSDRITLSAVQDGIVSNISVRPGQRVDGATSLLNITQVDALWLDVQIPAAASIGIQPGAGVTVVDKGINGRVINLSPTLSATSQFVVLRAEIENANGALRPGELVTVEIPVQAAGKSWDIPLSAVARNKTDSVVFVRTPDGFEARPVKVEVSAGQLVRVQGNISEQDQVAVAGVIALKGAWLEEDGE</sequence>
<feature type="domain" description="CzcB-like C-terminal circularly permuted SH3-like" evidence="6">
    <location>
        <begin position="303"/>
        <end position="361"/>
    </location>
</feature>
<dbReference type="Gene3D" id="2.40.50.100">
    <property type="match status" value="1"/>
</dbReference>
<dbReference type="GO" id="GO:0060003">
    <property type="term" value="P:copper ion export"/>
    <property type="evidence" value="ECO:0007669"/>
    <property type="project" value="TreeGrafter"/>
</dbReference>
<evidence type="ECO:0000256" key="2">
    <source>
        <dbReference type="ARBA" id="ARBA00022448"/>
    </source>
</evidence>
<dbReference type="Proteomes" id="UP001158076">
    <property type="component" value="Unassembled WGS sequence"/>
</dbReference>
<dbReference type="Pfam" id="PF25975">
    <property type="entry name" value="CzcB_C"/>
    <property type="match status" value="1"/>
</dbReference>
<feature type="domain" description="CusB-like barrel-sandwich hybrid" evidence="4">
    <location>
        <begin position="71"/>
        <end position="218"/>
    </location>
</feature>
<evidence type="ECO:0000259" key="6">
    <source>
        <dbReference type="Pfam" id="PF25975"/>
    </source>
</evidence>
<evidence type="ECO:0000259" key="4">
    <source>
        <dbReference type="Pfam" id="PF25919"/>
    </source>
</evidence>
<proteinExistence type="inferred from homology"/>
<dbReference type="PANTHER" id="PTHR30097">
    <property type="entry name" value="CATION EFFLUX SYSTEM PROTEIN CUSB"/>
    <property type="match status" value="1"/>
</dbReference>
<dbReference type="GO" id="GO:0015679">
    <property type="term" value="P:plasma membrane copper ion transport"/>
    <property type="evidence" value="ECO:0007669"/>
    <property type="project" value="TreeGrafter"/>
</dbReference>
<dbReference type="GO" id="GO:0030288">
    <property type="term" value="C:outer membrane-bounded periplasmic space"/>
    <property type="evidence" value="ECO:0007669"/>
    <property type="project" value="TreeGrafter"/>
</dbReference>
<evidence type="ECO:0000256" key="1">
    <source>
        <dbReference type="ARBA" id="ARBA00009477"/>
    </source>
</evidence>
<dbReference type="InterPro" id="IPR058649">
    <property type="entry name" value="CzcB_C"/>
</dbReference>